<organism evidence="1">
    <name type="scientific">Solanum lycopersicum</name>
    <name type="common">Tomato</name>
    <name type="synonym">Lycopersicon esculentum</name>
    <dbReference type="NCBI Taxonomy" id="4081"/>
    <lineage>
        <taxon>Eukaryota</taxon>
        <taxon>Viridiplantae</taxon>
        <taxon>Streptophyta</taxon>
        <taxon>Embryophyta</taxon>
        <taxon>Tracheophyta</taxon>
        <taxon>Spermatophyta</taxon>
        <taxon>Magnoliopsida</taxon>
        <taxon>eudicotyledons</taxon>
        <taxon>Gunneridae</taxon>
        <taxon>Pentapetalae</taxon>
        <taxon>asterids</taxon>
        <taxon>lamiids</taxon>
        <taxon>Solanales</taxon>
        <taxon>Solanaceae</taxon>
        <taxon>Solanoideae</taxon>
        <taxon>Solaneae</taxon>
        <taxon>Solanum</taxon>
        <taxon>Solanum subgen. Lycopersicon</taxon>
    </lineage>
</organism>
<protein>
    <submittedName>
        <fullName evidence="1">Uncharacterized protein</fullName>
    </submittedName>
</protein>
<dbReference type="Proteomes" id="UP000004994">
    <property type="component" value="Chromosome 4"/>
</dbReference>
<dbReference type="OMA" id="AKASSCN"/>
<keyword evidence="2" id="KW-1185">Reference proteome</keyword>
<sequence>MPRAGKAKRKSVSKLNRYAELSQLAASASSKGKGSSNGKEKILKEMEEIKKWIRSKKKLIAETEENMRILKQVSYRGSVKIKCKDKKTKSSMKKMAETGDFKLL</sequence>
<dbReference type="SMR" id="A0A3Q7G812"/>
<dbReference type="AlphaFoldDB" id="A0A3Q7G812"/>
<dbReference type="InParanoid" id="A0A3Q7G812"/>
<evidence type="ECO:0000313" key="1">
    <source>
        <dbReference type="EnsemblPlants" id="Solyc04g072420.1.1.1"/>
    </source>
</evidence>
<accession>A0A3Q7G812</accession>
<evidence type="ECO:0000313" key="2">
    <source>
        <dbReference type="Proteomes" id="UP000004994"/>
    </source>
</evidence>
<proteinExistence type="predicted"/>
<reference evidence="1" key="2">
    <citation type="submission" date="2019-01" db="UniProtKB">
        <authorList>
            <consortium name="EnsemblPlants"/>
        </authorList>
    </citation>
    <scope>IDENTIFICATION</scope>
    <source>
        <strain evidence="1">cv. Heinz 1706</strain>
    </source>
</reference>
<dbReference type="PaxDb" id="4081-Solyc04g072420.1.1"/>
<name>A0A3Q7G812_SOLLC</name>
<dbReference type="EnsemblPlants" id="Solyc04g072420.1.1">
    <property type="protein sequence ID" value="Solyc04g072420.1.1.1"/>
    <property type="gene ID" value="Solyc04g072420.1"/>
</dbReference>
<dbReference type="Gramene" id="Solyc04g072420.1.1">
    <property type="protein sequence ID" value="Solyc04g072420.1.1.1"/>
    <property type="gene ID" value="Solyc04g072420.1"/>
</dbReference>
<reference evidence="1" key="1">
    <citation type="journal article" date="2012" name="Nature">
        <title>The tomato genome sequence provides insights into fleshy fruit evolution.</title>
        <authorList>
            <consortium name="Tomato Genome Consortium"/>
        </authorList>
    </citation>
    <scope>NUCLEOTIDE SEQUENCE [LARGE SCALE GENOMIC DNA]</scope>
    <source>
        <strain evidence="1">cv. Heinz 1706</strain>
    </source>
</reference>